<name>A0ABT1XDX2_9PROT</name>
<dbReference type="PANTHER" id="PTHR37418:SF2">
    <property type="entry name" value="3-KETO-5-AMINOHEXANOATE CLEAVAGE ENZYME"/>
    <property type="match status" value="1"/>
</dbReference>
<evidence type="ECO:0000313" key="6">
    <source>
        <dbReference type="Proteomes" id="UP001524642"/>
    </source>
</evidence>
<keyword evidence="3" id="KW-0479">Metal-binding</keyword>
<accession>A0ABT1XDX2</accession>
<keyword evidence="2" id="KW-0808">Transferase</keyword>
<proteinExistence type="predicted"/>
<keyword evidence="4" id="KW-0862">Zinc</keyword>
<evidence type="ECO:0000256" key="3">
    <source>
        <dbReference type="ARBA" id="ARBA00022723"/>
    </source>
</evidence>
<protein>
    <submittedName>
        <fullName evidence="5">3-keto-5-aminohexanoate cleavage protein</fullName>
    </submittedName>
</protein>
<dbReference type="Gene3D" id="3.20.20.70">
    <property type="entry name" value="Aldolase class I"/>
    <property type="match status" value="1"/>
</dbReference>
<evidence type="ECO:0000313" key="5">
    <source>
        <dbReference type="EMBL" id="MCR0985337.1"/>
    </source>
</evidence>
<dbReference type="Proteomes" id="UP001524642">
    <property type="component" value="Unassembled WGS sequence"/>
</dbReference>
<organism evidence="5 6">
    <name type="scientific">Roseomonas populi</name>
    <dbReference type="NCBI Taxonomy" id="3121582"/>
    <lineage>
        <taxon>Bacteria</taxon>
        <taxon>Pseudomonadati</taxon>
        <taxon>Pseudomonadota</taxon>
        <taxon>Alphaproteobacteria</taxon>
        <taxon>Acetobacterales</taxon>
        <taxon>Roseomonadaceae</taxon>
        <taxon>Roseomonas</taxon>
    </lineage>
</organism>
<comment type="caution">
    <text evidence="5">The sequence shown here is derived from an EMBL/GenBank/DDBJ whole genome shotgun (WGS) entry which is preliminary data.</text>
</comment>
<evidence type="ECO:0000256" key="2">
    <source>
        <dbReference type="ARBA" id="ARBA00022679"/>
    </source>
</evidence>
<keyword evidence="6" id="KW-1185">Reference proteome</keyword>
<sequence length="292" mass="31592">MPKTILTVAVTGNITTVQQHPGLPCTPEQIARAAIDSARAGAAIAHIHVRYPDGRPSMELEHYRETVERIRESGTDIIINLTTGPGQRFVPDSSDPSKAAAGTTLMHPLRRVEHVLALRPEICTLDLNTMFAGNSVVINTPDNVRVMAQAMREAGTMPELEVFDSGDIHLARALLSDGTLARPPLFQIVMGIRFGFDTSPRTLAYAHSLLPQDAMWAAFGIGRWAFPAVAQSWALGGHVRVGLEDNIYIRKGELARDNAQLCEKAARIVDDMGGELASPAEARAILGLRPPA</sequence>
<dbReference type="PANTHER" id="PTHR37418">
    <property type="entry name" value="3-KETO-5-AMINOHEXANOATE CLEAVAGE ENZYME-RELATED"/>
    <property type="match status" value="1"/>
</dbReference>
<evidence type="ECO:0000256" key="4">
    <source>
        <dbReference type="ARBA" id="ARBA00022833"/>
    </source>
</evidence>
<reference evidence="5 6" key="1">
    <citation type="submission" date="2022-06" db="EMBL/GenBank/DDBJ databases">
        <title>Roseomonas CN29.</title>
        <authorList>
            <person name="Cheng Y."/>
            <person name="He X."/>
        </authorList>
    </citation>
    <scope>NUCLEOTIDE SEQUENCE [LARGE SCALE GENOMIC DNA]</scope>
    <source>
        <strain evidence="5 6">CN29</strain>
    </source>
</reference>
<dbReference type="InterPro" id="IPR008567">
    <property type="entry name" value="BKACE"/>
</dbReference>
<dbReference type="EMBL" id="JANJOU010000032">
    <property type="protein sequence ID" value="MCR0985337.1"/>
    <property type="molecule type" value="Genomic_DNA"/>
</dbReference>
<comment type="cofactor">
    <cofactor evidence="1">
        <name>Zn(2+)</name>
        <dbReference type="ChEBI" id="CHEBI:29105"/>
    </cofactor>
</comment>
<dbReference type="Pfam" id="PF05853">
    <property type="entry name" value="BKACE"/>
    <property type="match status" value="1"/>
</dbReference>
<dbReference type="InterPro" id="IPR013785">
    <property type="entry name" value="Aldolase_TIM"/>
</dbReference>
<gene>
    <name evidence="5" type="ORF">NRP21_25125</name>
</gene>
<dbReference type="RefSeq" id="WP_257718989.1">
    <property type="nucleotide sequence ID" value="NZ_JANJOU010000032.1"/>
</dbReference>
<evidence type="ECO:0000256" key="1">
    <source>
        <dbReference type="ARBA" id="ARBA00001947"/>
    </source>
</evidence>